<dbReference type="Gene3D" id="1.10.260.40">
    <property type="entry name" value="lambda repressor-like DNA-binding domains"/>
    <property type="match status" value="1"/>
</dbReference>
<dbReference type="GO" id="GO:0000976">
    <property type="term" value="F:transcription cis-regulatory region binding"/>
    <property type="evidence" value="ECO:0007669"/>
    <property type="project" value="TreeGrafter"/>
</dbReference>
<name>A0A2X4W633_LEDLE</name>
<dbReference type="RefSeq" id="WP_415783342.1">
    <property type="nucleotide sequence ID" value="NZ_CBCSGM010000001.1"/>
</dbReference>
<organism evidence="5 6">
    <name type="scientific">Lederbergia lenta</name>
    <name type="common">Bacillus lentus</name>
    <dbReference type="NCBI Taxonomy" id="1467"/>
    <lineage>
        <taxon>Bacteria</taxon>
        <taxon>Bacillati</taxon>
        <taxon>Bacillota</taxon>
        <taxon>Bacilli</taxon>
        <taxon>Bacillales</taxon>
        <taxon>Bacillaceae</taxon>
        <taxon>Lederbergia</taxon>
    </lineage>
</organism>
<dbReference type="GO" id="GO:0003700">
    <property type="term" value="F:DNA-binding transcription factor activity"/>
    <property type="evidence" value="ECO:0007669"/>
    <property type="project" value="TreeGrafter"/>
</dbReference>
<dbReference type="PROSITE" id="PS50932">
    <property type="entry name" value="HTH_LACI_2"/>
    <property type="match status" value="1"/>
</dbReference>
<keyword evidence="1" id="KW-0805">Transcription regulation</keyword>
<dbReference type="SMART" id="SM00354">
    <property type="entry name" value="HTH_LACI"/>
    <property type="match status" value="1"/>
</dbReference>
<keyword evidence="6" id="KW-1185">Reference proteome</keyword>
<dbReference type="Proteomes" id="UP000249134">
    <property type="component" value="Chromosome 1"/>
</dbReference>
<dbReference type="InterPro" id="IPR010982">
    <property type="entry name" value="Lambda_DNA-bd_dom_sf"/>
</dbReference>
<dbReference type="InterPro" id="IPR028082">
    <property type="entry name" value="Peripla_BP_I"/>
</dbReference>
<dbReference type="SUPFAM" id="SSF53822">
    <property type="entry name" value="Periplasmic binding protein-like I"/>
    <property type="match status" value="1"/>
</dbReference>
<dbReference type="InterPro" id="IPR000843">
    <property type="entry name" value="HTH_LacI"/>
</dbReference>
<dbReference type="KEGG" id="blen:NCTC4824_01478"/>
<dbReference type="SUPFAM" id="SSF47413">
    <property type="entry name" value="lambda repressor-like DNA-binding domains"/>
    <property type="match status" value="1"/>
</dbReference>
<evidence type="ECO:0000256" key="2">
    <source>
        <dbReference type="ARBA" id="ARBA00023125"/>
    </source>
</evidence>
<sequence>MYTECNRLQIKVRREEDTIVKMIDVAQLANVSTATVSRVLQNPEEVKEETRKRVLSSIKQLNYQPNVLARHLRKNKTNTILVVVPNILNTVFSHIVGGIEHTASKNNFRVILGNSNKDINKEYDFLNVLKQRQVDGMILLSAQMDSDTLNELVKEYSVVIASEYKESVNAAMVTIDNIKSGIMATRHLLRLGHKQVAHISGPLSNYLSKDRFKGYKQAIIQQGLEVDSDLIKEGAFTLESGFDQTIALLNSNKPFSALFAANDVMAIGAIKAAKVYGVRVPEDLAVVGFDNIGFSSVFDPGITTIAQPMTEMGNKAMELLLKSMKGTEYRKERIMLQTNLIIRESCGAKK</sequence>
<dbReference type="PROSITE" id="PS00356">
    <property type="entry name" value="HTH_LACI_1"/>
    <property type="match status" value="1"/>
</dbReference>
<accession>A0A2X4W633</accession>
<dbReference type="Pfam" id="PF00356">
    <property type="entry name" value="LacI"/>
    <property type="match status" value="1"/>
</dbReference>
<reference evidence="5 6" key="1">
    <citation type="submission" date="2018-06" db="EMBL/GenBank/DDBJ databases">
        <authorList>
            <consortium name="Pathogen Informatics"/>
            <person name="Doyle S."/>
        </authorList>
    </citation>
    <scope>NUCLEOTIDE SEQUENCE [LARGE SCALE GENOMIC DNA]</scope>
    <source>
        <strain evidence="5 6">NCTC4824</strain>
    </source>
</reference>
<dbReference type="CDD" id="cd06284">
    <property type="entry name" value="PBP1_LacI-like"/>
    <property type="match status" value="1"/>
</dbReference>
<dbReference type="AlphaFoldDB" id="A0A2X4W633"/>
<dbReference type="EMBL" id="LS483476">
    <property type="protein sequence ID" value="SQI55448.1"/>
    <property type="molecule type" value="Genomic_DNA"/>
</dbReference>
<dbReference type="PANTHER" id="PTHR30146">
    <property type="entry name" value="LACI-RELATED TRANSCRIPTIONAL REPRESSOR"/>
    <property type="match status" value="1"/>
</dbReference>
<dbReference type="PANTHER" id="PTHR30146:SF109">
    <property type="entry name" value="HTH-TYPE TRANSCRIPTIONAL REGULATOR GALS"/>
    <property type="match status" value="1"/>
</dbReference>
<dbReference type="Pfam" id="PF13377">
    <property type="entry name" value="Peripla_BP_3"/>
    <property type="match status" value="1"/>
</dbReference>
<feature type="domain" description="HTH lacI-type" evidence="4">
    <location>
        <begin position="20"/>
        <end position="74"/>
    </location>
</feature>
<keyword evidence="2" id="KW-0238">DNA-binding</keyword>
<evidence type="ECO:0000256" key="3">
    <source>
        <dbReference type="ARBA" id="ARBA00023163"/>
    </source>
</evidence>
<evidence type="ECO:0000313" key="5">
    <source>
        <dbReference type="EMBL" id="SQI55448.1"/>
    </source>
</evidence>
<gene>
    <name evidence="5" type="primary">cytR</name>
    <name evidence="5" type="ORF">NCTC4824_01478</name>
</gene>
<keyword evidence="3" id="KW-0804">Transcription</keyword>
<dbReference type="STRING" id="1348624.GCA_001591545_00565"/>
<evidence type="ECO:0000256" key="1">
    <source>
        <dbReference type="ARBA" id="ARBA00023015"/>
    </source>
</evidence>
<dbReference type="Gene3D" id="3.40.50.2300">
    <property type="match status" value="2"/>
</dbReference>
<dbReference type="InterPro" id="IPR046335">
    <property type="entry name" value="LacI/GalR-like_sensor"/>
</dbReference>
<evidence type="ECO:0000259" key="4">
    <source>
        <dbReference type="PROSITE" id="PS50932"/>
    </source>
</evidence>
<dbReference type="CDD" id="cd01392">
    <property type="entry name" value="HTH_LacI"/>
    <property type="match status" value="1"/>
</dbReference>
<protein>
    <submittedName>
        <fullName evidence="5">Transcriptional regulator family protein</fullName>
    </submittedName>
</protein>
<evidence type="ECO:0000313" key="6">
    <source>
        <dbReference type="Proteomes" id="UP000249134"/>
    </source>
</evidence>
<proteinExistence type="predicted"/>